<proteinExistence type="predicted"/>
<protein>
    <submittedName>
        <fullName evidence="2">Amidohydrolase 2</fullName>
    </submittedName>
</protein>
<dbReference type="GO" id="GO:0016787">
    <property type="term" value="F:hydrolase activity"/>
    <property type="evidence" value="ECO:0007669"/>
    <property type="project" value="UniProtKB-KW"/>
</dbReference>
<dbReference type="STRING" id="640512.BC1003_3951"/>
<dbReference type="KEGG" id="bgf:BC1003_3951"/>
<dbReference type="OrthoDB" id="9787654at2"/>
<accession>E1TK66</accession>
<organism evidence="2">
    <name type="scientific">Burkholderia sp. (strain CCGE1003)</name>
    <dbReference type="NCBI Taxonomy" id="640512"/>
    <lineage>
        <taxon>Bacteria</taxon>
        <taxon>Pseudomonadati</taxon>
        <taxon>Pseudomonadota</taxon>
        <taxon>Betaproteobacteria</taxon>
        <taxon>Burkholderiales</taxon>
        <taxon>Burkholderiaceae</taxon>
        <taxon>Burkholderia</taxon>
    </lineage>
</organism>
<dbReference type="HOGENOM" id="CLU_064039_2_1_4"/>
<evidence type="ECO:0000313" key="2">
    <source>
        <dbReference type="EMBL" id="ADN59890.1"/>
    </source>
</evidence>
<evidence type="ECO:0000259" key="1">
    <source>
        <dbReference type="Pfam" id="PF04909"/>
    </source>
</evidence>
<dbReference type="PANTHER" id="PTHR35563:SF2">
    <property type="entry name" value="BARREL METAL-DEPENDENT HYDROLASE, PUTATIVE (AFU_ORTHOLOGUE AFUA_1G16240)-RELATED"/>
    <property type="match status" value="1"/>
</dbReference>
<keyword evidence="2" id="KW-0378">Hydrolase</keyword>
<dbReference type="AlphaFoldDB" id="E1TK66"/>
<sequence length="287" mass="31913">MTPFSAGECRPTVALPDNSCDCHMHVFDDTRLPVAGATVTPPTATVDDYRKLQERLGTRRHVLVQPSTYGTDNSLMVSTLVENRTNARGVAVVNDKVPDEELVALNDAGVVGIRFNQVQAGATSLAMLESLAPRIQTLGWHIQLHVTVQQLIDYAEVLLRPGVPLVLDHYARLHHVPSLANAVTERLMRLMDSGRVWLKLSAPYLSSQATHPPYIDLGHSLESLTRNFPERLVWGSDWPHATEADKPDDAQMLDWLTSQIPSRKLRESIFVENAASLYRFPVAREAL</sequence>
<dbReference type="Pfam" id="PF04909">
    <property type="entry name" value="Amidohydro_2"/>
    <property type="match status" value="1"/>
</dbReference>
<name>E1TK66_BURSG</name>
<reference evidence="2" key="1">
    <citation type="submission" date="2010-09" db="EMBL/GenBank/DDBJ databases">
        <title>Complete sequence of chromosome2 of Burkholderia sp. CCGE1003.</title>
        <authorList>
            <consortium name="US DOE Joint Genome Institute"/>
            <person name="Lucas S."/>
            <person name="Copeland A."/>
            <person name="Lapidus A."/>
            <person name="Cheng J.-F."/>
            <person name="Bruce D."/>
            <person name="Goodwin L."/>
            <person name="Pitluck S."/>
            <person name="Daligault H."/>
            <person name="Davenport K."/>
            <person name="Detter J.C."/>
            <person name="Han C."/>
            <person name="Tapia R."/>
            <person name="Land M."/>
            <person name="Hauser L."/>
            <person name="Jeffries C."/>
            <person name="Kyrpides N."/>
            <person name="Ivanova N."/>
            <person name="Ovchinnikova G."/>
            <person name="Martinez-Romero E."/>
            <person name="Rogel M.A."/>
            <person name="Auchtung J."/>
            <person name="Tiedje J.M."/>
            <person name="Woyke T."/>
        </authorList>
    </citation>
    <scope>NUCLEOTIDE SEQUENCE</scope>
    <source>
        <strain evidence="2">CCGE1003</strain>
    </source>
</reference>
<dbReference type="eggNOG" id="COG3618">
    <property type="taxonomic scope" value="Bacteria"/>
</dbReference>
<gene>
    <name evidence="2" type="ordered locus">BC1003_3951</name>
</gene>
<feature type="domain" description="Amidohydrolase-related" evidence="1">
    <location>
        <begin position="20"/>
        <end position="280"/>
    </location>
</feature>
<dbReference type="InterPro" id="IPR006680">
    <property type="entry name" value="Amidohydro-rel"/>
</dbReference>
<dbReference type="SUPFAM" id="SSF51556">
    <property type="entry name" value="Metallo-dependent hydrolases"/>
    <property type="match status" value="1"/>
</dbReference>
<dbReference type="InterPro" id="IPR032466">
    <property type="entry name" value="Metal_Hydrolase"/>
</dbReference>
<dbReference type="EMBL" id="CP002218">
    <property type="protein sequence ID" value="ADN59890.1"/>
    <property type="molecule type" value="Genomic_DNA"/>
</dbReference>
<dbReference type="PANTHER" id="PTHR35563">
    <property type="entry name" value="BARREL METAL-DEPENDENT HYDROLASE, PUTATIVE (AFU_ORTHOLOGUE AFUA_1G16240)-RELATED"/>
    <property type="match status" value="1"/>
</dbReference>
<dbReference type="Gene3D" id="3.20.20.140">
    <property type="entry name" value="Metal-dependent hydrolases"/>
    <property type="match status" value="1"/>
</dbReference>
<dbReference type="InterPro" id="IPR052358">
    <property type="entry name" value="Aro_Compnd_Degr_Hydrolases"/>
</dbReference>